<evidence type="ECO:0000313" key="8">
    <source>
        <dbReference type="Proteomes" id="UP001216595"/>
    </source>
</evidence>
<accession>A0ABT5I9D1</accession>
<dbReference type="InterPro" id="IPR007430">
    <property type="entry name" value="VirB8"/>
</dbReference>
<feature type="transmembrane region" description="Helical" evidence="5">
    <location>
        <begin position="41"/>
        <end position="63"/>
    </location>
</feature>
<name>A0ABT5I9D1_9CAUL</name>
<evidence type="ECO:0000259" key="6">
    <source>
        <dbReference type="Pfam" id="PF04335"/>
    </source>
</evidence>
<sequence>MTTKPLPQLPTATQGPSDYFHKARRWEDDVEALRQRSERRAWTVAISASLLALVSVTALAFLAPLRRAVPYVFEVDKTTGLVQFVAAADDQTVKEYGELLDKHWVQRYILAREAYYYPLLQSDYDTTLSLSDGDVVKQYRALYEGPDSRDRVLGAQNEERIDILSITLIPDKVSQKASVRFIRTTRSLSHTMGEVRQVFLATLAYRYEPSAFGQEKDLIRNPLGFKVTAYRVDPEITDEDRALPLSAGRP</sequence>
<reference evidence="7 8" key="1">
    <citation type="submission" date="2023-01" db="EMBL/GenBank/DDBJ databases">
        <title>Novel species of the genus Asticcacaulis isolated from rivers.</title>
        <authorList>
            <person name="Lu H."/>
        </authorList>
    </citation>
    <scope>NUCLEOTIDE SEQUENCE [LARGE SCALE GENOMIC DNA]</scope>
    <source>
        <strain evidence="7 8">DXS10W</strain>
    </source>
</reference>
<evidence type="ECO:0000256" key="4">
    <source>
        <dbReference type="ARBA" id="ARBA00023136"/>
    </source>
</evidence>
<dbReference type="SUPFAM" id="SSF54427">
    <property type="entry name" value="NTF2-like"/>
    <property type="match status" value="1"/>
</dbReference>
<gene>
    <name evidence="7" type="ORF">PQU94_00745</name>
</gene>
<comment type="caution">
    <text evidence="7">The sequence shown here is derived from an EMBL/GenBank/DDBJ whole genome shotgun (WGS) entry which is preliminary data.</text>
</comment>
<dbReference type="InterPro" id="IPR032710">
    <property type="entry name" value="NTF2-like_dom_sf"/>
</dbReference>
<keyword evidence="3 5" id="KW-1133">Transmembrane helix</keyword>
<dbReference type="Gene3D" id="3.10.450.230">
    <property type="entry name" value="VirB8 protein"/>
    <property type="match status" value="1"/>
</dbReference>
<dbReference type="RefSeq" id="WP_272739585.1">
    <property type="nucleotide sequence ID" value="NZ_JAQQKW010000001.1"/>
</dbReference>
<dbReference type="Proteomes" id="UP001216595">
    <property type="component" value="Unassembled WGS sequence"/>
</dbReference>
<organism evidence="7 8">
    <name type="scientific">Asticcacaulis currens</name>
    <dbReference type="NCBI Taxonomy" id="2984210"/>
    <lineage>
        <taxon>Bacteria</taxon>
        <taxon>Pseudomonadati</taxon>
        <taxon>Pseudomonadota</taxon>
        <taxon>Alphaproteobacteria</taxon>
        <taxon>Caulobacterales</taxon>
        <taxon>Caulobacteraceae</taxon>
        <taxon>Asticcacaulis</taxon>
    </lineage>
</organism>
<evidence type="ECO:0000256" key="2">
    <source>
        <dbReference type="ARBA" id="ARBA00022692"/>
    </source>
</evidence>
<evidence type="ECO:0000313" key="7">
    <source>
        <dbReference type="EMBL" id="MDC7692799.1"/>
    </source>
</evidence>
<dbReference type="CDD" id="cd16424">
    <property type="entry name" value="VirB8"/>
    <property type="match status" value="1"/>
</dbReference>
<protein>
    <submittedName>
        <fullName evidence="7">Type IV secretion system protein</fullName>
    </submittedName>
</protein>
<comment type="subcellular location">
    <subcellularLocation>
        <location evidence="1">Membrane</location>
        <topology evidence="1">Single-pass membrane protein</topology>
    </subcellularLocation>
</comment>
<dbReference type="PIRSF" id="PIRSF003299">
    <property type="entry name" value="VirB8_PtlE"/>
    <property type="match status" value="1"/>
</dbReference>
<feature type="domain" description="Bacterial virulence protein VirB8" evidence="6">
    <location>
        <begin position="22"/>
        <end position="235"/>
    </location>
</feature>
<evidence type="ECO:0000256" key="5">
    <source>
        <dbReference type="SAM" id="Phobius"/>
    </source>
</evidence>
<dbReference type="Pfam" id="PF04335">
    <property type="entry name" value="VirB8"/>
    <property type="match status" value="1"/>
</dbReference>
<keyword evidence="2 5" id="KW-0812">Transmembrane</keyword>
<keyword evidence="8" id="KW-1185">Reference proteome</keyword>
<proteinExistence type="predicted"/>
<dbReference type="EMBL" id="JAQQKW010000001">
    <property type="protein sequence ID" value="MDC7692799.1"/>
    <property type="molecule type" value="Genomic_DNA"/>
</dbReference>
<keyword evidence="4 5" id="KW-0472">Membrane</keyword>
<dbReference type="InterPro" id="IPR026264">
    <property type="entry name" value="VirB8/PtlE"/>
</dbReference>
<evidence type="ECO:0000256" key="3">
    <source>
        <dbReference type="ARBA" id="ARBA00022989"/>
    </source>
</evidence>
<evidence type="ECO:0000256" key="1">
    <source>
        <dbReference type="ARBA" id="ARBA00004167"/>
    </source>
</evidence>